<evidence type="ECO:0008006" key="3">
    <source>
        <dbReference type="Google" id="ProtNLM"/>
    </source>
</evidence>
<comment type="caution">
    <text evidence="1">The sequence shown here is derived from an EMBL/GenBank/DDBJ whole genome shotgun (WGS) entry which is preliminary data.</text>
</comment>
<dbReference type="Pfam" id="PF04359">
    <property type="entry name" value="DUF493"/>
    <property type="match status" value="1"/>
</dbReference>
<dbReference type="Proteomes" id="UP000610746">
    <property type="component" value="Unassembled WGS sequence"/>
</dbReference>
<protein>
    <recommendedName>
        <fullName evidence="3">DUF493 domain-containing protein</fullName>
    </recommendedName>
</protein>
<dbReference type="InterPro" id="IPR007454">
    <property type="entry name" value="UPF0250_YbeD-like"/>
</dbReference>
<reference evidence="1" key="1">
    <citation type="submission" date="2020-05" db="EMBL/GenBank/DDBJ databases">
        <title>Genomic Encyclopedia of Type Strains, Phase IV (KMG-V): Genome sequencing to study the core and pangenomes of soil and plant-associated prokaryotes.</title>
        <authorList>
            <person name="Whitman W."/>
        </authorList>
    </citation>
    <scope>NUCLEOTIDE SEQUENCE</scope>
    <source>
        <strain evidence="1">16F</strain>
    </source>
</reference>
<evidence type="ECO:0000313" key="1">
    <source>
        <dbReference type="EMBL" id="NRS91673.1"/>
    </source>
</evidence>
<dbReference type="Gene3D" id="3.30.70.260">
    <property type="match status" value="1"/>
</dbReference>
<keyword evidence="2" id="KW-1185">Reference proteome</keyword>
<dbReference type="SUPFAM" id="SSF117991">
    <property type="entry name" value="YbeD/HP0495-like"/>
    <property type="match status" value="1"/>
</dbReference>
<dbReference type="RefSeq" id="WP_173778297.1">
    <property type="nucleotide sequence ID" value="NZ_JABSNO010000004.1"/>
</dbReference>
<gene>
    <name evidence="1" type="ORF">HNQ03_000740</name>
</gene>
<dbReference type="InterPro" id="IPR027471">
    <property type="entry name" value="YbeD-like_sf"/>
</dbReference>
<organism evidence="1 2">
    <name type="scientific">Frigoriflavimonas asaccharolytica</name>
    <dbReference type="NCBI Taxonomy" id="2735899"/>
    <lineage>
        <taxon>Bacteria</taxon>
        <taxon>Pseudomonadati</taxon>
        <taxon>Bacteroidota</taxon>
        <taxon>Flavobacteriia</taxon>
        <taxon>Flavobacteriales</taxon>
        <taxon>Weeksellaceae</taxon>
        <taxon>Frigoriflavimonas</taxon>
    </lineage>
</organism>
<accession>A0A8J8G5T7</accession>
<dbReference type="AlphaFoldDB" id="A0A8J8G5T7"/>
<name>A0A8J8G5T7_9FLAO</name>
<proteinExistence type="predicted"/>
<sequence length="108" mass="12711">MIEEFEDDCINEKSEEQTQKDFYASLEEKLTTNHNFPEDYLFKFIFPNNQKKMMQLFQVFDDLKYTISTRESKNGKYISASILAFVLDANQITDIYKKSGVIEGIIML</sequence>
<evidence type="ECO:0000313" key="2">
    <source>
        <dbReference type="Proteomes" id="UP000610746"/>
    </source>
</evidence>
<dbReference type="EMBL" id="JABSNO010000004">
    <property type="protein sequence ID" value="NRS91673.1"/>
    <property type="molecule type" value="Genomic_DNA"/>
</dbReference>